<keyword evidence="3" id="KW-1185">Reference proteome</keyword>
<reference evidence="2" key="1">
    <citation type="journal article" date="2020" name="Stud. Mycol.">
        <title>101 Dothideomycetes genomes: a test case for predicting lifestyles and emergence of pathogens.</title>
        <authorList>
            <person name="Haridas S."/>
            <person name="Albert R."/>
            <person name="Binder M."/>
            <person name="Bloem J."/>
            <person name="Labutti K."/>
            <person name="Salamov A."/>
            <person name="Andreopoulos B."/>
            <person name="Baker S."/>
            <person name="Barry K."/>
            <person name="Bills G."/>
            <person name="Bluhm B."/>
            <person name="Cannon C."/>
            <person name="Castanera R."/>
            <person name="Culley D."/>
            <person name="Daum C."/>
            <person name="Ezra D."/>
            <person name="Gonzalez J."/>
            <person name="Henrissat B."/>
            <person name="Kuo A."/>
            <person name="Liang C."/>
            <person name="Lipzen A."/>
            <person name="Lutzoni F."/>
            <person name="Magnuson J."/>
            <person name="Mondo S."/>
            <person name="Nolan M."/>
            <person name="Ohm R."/>
            <person name="Pangilinan J."/>
            <person name="Park H.-J."/>
            <person name="Ramirez L."/>
            <person name="Alfaro M."/>
            <person name="Sun H."/>
            <person name="Tritt A."/>
            <person name="Yoshinaga Y."/>
            <person name="Zwiers L.-H."/>
            <person name="Turgeon B."/>
            <person name="Goodwin S."/>
            <person name="Spatafora J."/>
            <person name="Crous P."/>
            <person name="Grigoriev I."/>
        </authorList>
    </citation>
    <scope>NUCLEOTIDE SEQUENCE</scope>
    <source>
        <strain evidence="2">CBS 161.51</strain>
    </source>
</reference>
<sequence>MVWGLSCTDAVAIVCCGVLQCSMVLHIVLAMFVMCAGYVCYVRWLCLLRAHNRALTPIDNITSVKSVIPSHMHTFHDP</sequence>
<gene>
    <name evidence="2" type="ORF">EJ02DRAFT_117207</name>
</gene>
<evidence type="ECO:0000313" key="2">
    <source>
        <dbReference type="EMBL" id="KAF1935696.1"/>
    </source>
</evidence>
<dbReference type="AlphaFoldDB" id="A0A6A5SB86"/>
<evidence type="ECO:0000313" key="3">
    <source>
        <dbReference type="Proteomes" id="UP000800038"/>
    </source>
</evidence>
<keyword evidence="1" id="KW-1133">Transmembrane helix</keyword>
<name>A0A6A5SB86_9PLEO</name>
<protein>
    <submittedName>
        <fullName evidence="2">Uncharacterized protein</fullName>
    </submittedName>
</protein>
<dbReference type="Proteomes" id="UP000800038">
    <property type="component" value="Unassembled WGS sequence"/>
</dbReference>
<evidence type="ECO:0000256" key="1">
    <source>
        <dbReference type="SAM" id="Phobius"/>
    </source>
</evidence>
<proteinExistence type="predicted"/>
<keyword evidence="1" id="KW-0812">Transmembrane</keyword>
<feature type="transmembrane region" description="Helical" evidence="1">
    <location>
        <begin position="27"/>
        <end position="46"/>
    </location>
</feature>
<dbReference type="EMBL" id="ML976243">
    <property type="protein sequence ID" value="KAF1935696.1"/>
    <property type="molecule type" value="Genomic_DNA"/>
</dbReference>
<keyword evidence="1" id="KW-0472">Membrane</keyword>
<accession>A0A6A5SB86</accession>
<organism evidence="2 3">
    <name type="scientific">Clathrospora elynae</name>
    <dbReference type="NCBI Taxonomy" id="706981"/>
    <lineage>
        <taxon>Eukaryota</taxon>
        <taxon>Fungi</taxon>
        <taxon>Dikarya</taxon>
        <taxon>Ascomycota</taxon>
        <taxon>Pezizomycotina</taxon>
        <taxon>Dothideomycetes</taxon>
        <taxon>Pleosporomycetidae</taxon>
        <taxon>Pleosporales</taxon>
        <taxon>Diademaceae</taxon>
        <taxon>Clathrospora</taxon>
    </lineage>
</organism>